<reference evidence="5" key="1">
    <citation type="submission" date="2023-07" db="EMBL/GenBank/DDBJ databases">
        <authorList>
            <consortium name="AG Swart"/>
            <person name="Singh M."/>
            <person name="Singh A."/>
            <person name="Seah K."/>
            <person name="Emmerich C."/>
        </authorList>
    </citation>
    <scope>NUCLEOTIDE SEQUENCE</scope>
    <source>
        <strain evidence="5">DP1</strain>
    </source>
</reference>
<dbReference type="SUPFAM" id="SSF50729">
    <property type="entry name" value="PH domain-like"/>
    <property type="match status" value="1"/>
</dbReference>
<dbReference type="InterPro" id="IPR026854">
    <property type="entry name" value="VPS13_N"/>
</dbReference>
<dbReference type="Gene3D" id="2.30.29.30">
    <property type="entry name" value="Pleckstrin-homology domain (PH domain)/Phosphotyrosine-binding domain (PTB)"/>
    <property type="match status" value="1"/>
</dbReference>
<dbReference type="SMART" id="SM00233">
    <property type="entry name" value="PH"/>
    <property type="match status" value="1"/>
</dbReference>
<proteinExistence type="inferred from homology"/>
<dbReference type="PANTHER" id="PTHR16166">
    <property type="entry name" value="VACUOLAR PROTEIN SORTING-ASSOCIATED PROTEIN VPS13"/>
    <property type="match status" value="1"/>
</dbReference>
<dbReference type="InterPro" id="IPR026847">
    <property type="entry name" value="VPS13"/>
</dbReference>
<dbReference type="CDD" id="cd00821">
    <property type="entry name" value="PH"/>
    <property type="match status" value="1"/>
</dbReference>
<evidence type="ECO:0000259" key="4">
    <source>
        <dbReference type="PROSITE" id="PS50003"/>
    </source>
</evidence>
<name>A0AAD1Y715_EUPCR</name>
<dbReference type="PANTHER" id="PTHR16166:SF93">
    <property type="entry name" value="INTERMEMBRANE LIPID TRANSFER PROTEIN VPS13"/>
    <property type="match status" value="1"/>
</dbReference>
<evidence type="ECO:0000256" key="3">
    <source>
        <dbReference type="ARBA" id="ARBA00023055"/>
    </source>
</evidence>
<evidence type="ECO:0000313" key="6">
    <source>
        <dbReference type="Proteomes" id="UP001295684"/>
    </source>
</evidence>
<dbReference type="EMBL" id="CAMPGE010028275">
    <property type="protein sequence ID" value="CAI2385812.1"/>
    <property type="molecule type" value="Genomic_DNA"/>
</dbReference>
<evidence type="ECO:0000256" key="1">
    <source>
        <dbReference type="ARBA" id="ARBA00006545"/>
    </source>
</evidence>
<dbReference type="InterPro" id="IPR009543">
    <property type="entry name" value="VPS13_VAB"/>
</dbReference>
<dbReference type="Pfam" id="PF12624">
    <property type="entry name" value="VPS13_N"/>
    <property type="match status" value="1"/>
</dbReference>
<dbReference type="Proteomes" id="UP001295684">
    <property type="component" value="Unassembled WGS sequence"/>
</dbReference>
<evidence type="ECO:0000256" key="2">
    <source>
        <dbReference type="ARBA" id="ARBA00022448"/>
    </source>
</evidence>
<keyword evidence="6" id="KW-1185">Reference proteome</keyword>
<comment type="similarity">
    <text evidence="1">Belongs to the VPS13 family.</text>
</comment>
<evidence type="ECO:0000313" key="5">
    <source>
        <dbReference type="EMBL" id="CAI2385812.1"/>
    </source>
</evidence>
<dbReference type="Pfam" id="PF25036">
    <property type="entry name" value="VPS13_VAB"/>
    <property type="match status" value="1"/>
</dbReference>
<dbReference type="GO" id="GO:0045053">
    <property type="term" value="P:protein retention in Golgi apparatus"/>
    <property type="evidence" value="ECO:0007669"/>
    <property type="project" value="TreeGrafter"/>
</dbReference>
<organism evidence="5 6">
    <name type="scientific">Euplotes crassus</name>
    <dbReference type="NCBI Taxonomy" id="5936"/>
    <lineage>
        <taxon>Eukaryota</taxon>
        <taxon>Sar</taxon>
        <taxon>Alveolata</taxon>
        <taxon>Ciliophora</taxon>
        <taxon>Intramacronucleata</taxon>
        <taxon>Spirotrichea</taxon>
        <taxon>Hypotrichia</taxon>
        <taxon>Euplotida</taxon>
        <taxon>Euplotidae</taxon>
        <taxon>Moneuplotes</taxon>
    </lineage>
</organism>
<sequence length="3364" mass="389493">MFEGILEKLLNTYLGKYIEGLNKESLSVGVWKGDINLQNVKVRSDALDEFKLPFKLIYGEVGKLQVKVPWRSLSSQPVIVVLESLYLIITPQMKKEWEIIDFNNYEDKLRKLVTFGESIQDKIKNEKSDDDNGYFSKLSTKILDNIQITVKNIHIRFEDSINASRPYSFGFTLKELSAQTCNQQWEYEYYDRTDNKNKDMPVFKLLLIEKFAFYWEANEEGLASEECNEQSDMHDFMEVLFPIDSTHIEDYNYIIEPICLKGKLKQISKIKNEEDAKFSVNIEVDNFSVKLQKYQYDSICKLAEVVGEYSKFQMLANSTKKFKFLRPIRGINSFKRENVLHDTEIMNENAVMWWKYAIKSVIKQQREKRGSMYEFRIPKSKKREYEVNFINQFQLYLKNEDYDQDMLHHIIVAVDRVDLERWVTVITKMRIDDEEHQKNEAGWFGFFKQKNEENKNDVLSSEEIDNMYQKLTDKFLENEDKEEIKDPSEIKNIELSVLVKKGGLNLIYNAVDIDLYFHHIGFNLKQYGNQQMVLDAQTRNFGLKMDSDQHFEIIEKMDESEVFWEMTYLKNPVGSEIEHSLNLTINPIKMIYEGSFIKTLVKFFKNETDLQIKEQATEKWADFKDGAGAQIQESIKAGGKEIKICIYSPILLIPLIKNDPNSEMWAINLGNFVLESETPQDQYECYTFRISSMMMKFYKNYETWAEIEREAINQRKLLKDSENLYYSGSRGSLSSQSSNIKLDHDHFTLLEEFQIGSKLAVNTGHTTPVGRGEVEIIAKISPVKFNLNDEIYNHVVNIHRCFAYEDPEEIVQGMILEKEKVMKKAKLISIVKKRGSNIKIFAKRYAIISGNYVYFYRETSDLLEEDNMFLKDAVILDISDKVGEKHALEIKSKFGEVIMAFNTKQDKDKWRCQIQKITIELNTDGENREEVALKEIEQKQKEINAKLFYFDAKCPKLKATWYEADGASWMSAHINDVKFKINKPVDGVGVYLGAGSGQVYYHSDIPNLDIVLTSQKPQTSSNNFLEVDVQLNENPQNPQGDEIRVDLKVGYLKMNYYPPFINNAIRRFRKVKYIYECDEEKIKLGYKDRIQAIESQIIKQACKSEDIADIANEFIKNGKAVGSSHNCEKFPFPYIIVRVALLEVEGDFLHHLYATPFAKITIGETKMDFDMYVDYDELKGSLGGIRLYDLTNYPYTLDPRDAKTMSEKAEKFEIIGLRNSEEKNTLSFECQFFTDLCPKKPEKRKSKIKLYVASINYVLQFDYLMRFKDYFFDRFLESVTDTNPYEEDLVKENIDEKLIKFNDSQQVSDFDLKQEDEIIDLHVEVKNPCIILRARNHYKEEFSIFLGNIHVTSEMITEKGKWHMDPYKTVRLCSFQIGIEETTLYHCDGEIGSCKFFFVNFKQLLQSDTLEYIDPLALNKSLCLDLEFSPIDVKISKRQFTYLMKCLDLNINYDDGMKDLYDFKLKKDFIENNPIQEDHKIMAIKIKMPCISLSCYFLKEFLAEIVCQDFKIDIDRFVSTKNLFDLSASAIWAFGEESKETGHKQVIIGPYGCSNSVYTDESFYKFDKSNAELKKISLDQKVIKCMNTIVKMHNGEKEITTELQELKCFTKIHIFMLLFHFFTEGLPKYDPNDRDLPNQFDDDVENAPRLSFELNLNKSLICLDDLKNVIAINLDLCFVYNRYHIKSLKNDLLNQILSKTNTQGNSHIAKSIRFNITNCNPYFCKYEDLAGDIKWKKIKKREIIKPFALCYSSKTLLERYETDSFRYNLSTDILVEPVAINMSINQIVSLYSMIQNTSSILKEKYTDKIKKDIHYSQEPASSSSHESKESLFGNSQIFERTGIFKETYEVFANRYNKVPNKKITDQTNVADQEEDKLAVASKAENANMAKSKNDPEYFDQELEEVKFSPEEENNIGKDTFTFFLQGLDIFFINDHGDNSYPVICCSLKDTNYSKENLKDGSFQSQALVDASFDYYNIKTCYWEPFIEGLEIEFQYDKQLTNSVIQVKGKDSLNLNISPDFVTIITNFKKSWDKANRDFHLQFPKKEELKKDLLPEEAKEAISEEFSSGSKDSLSDFIESQNAVESATPYKIENYTGSMLFVETLFDKKKDKYILKDCTTTKIAISYEKQTIKNYSIESSKMNDNVKILFEGIHLPIEKISLNKLNTGIHKLTDIDEINDFIFFETKVVETNKVLTLRTQNLLVNSTQFSYDVVIMNPTNRKDSKQVVLKPGEKIPFPSSMKSSKISLKKTDDDNFSNFIPAKRLIYNTAVNYTNYIKSGDTFTMVRKEINKTHQKCFDIHLIPPIRIKNGLPVKMTLKLLNIGEKYVLEKSEEKHLNYYSPDEIIQVSVKLEGYDEDPIQIKFLKKSYDTSFKLSALGSPSSVLNLYANFSDSKAGCFITFYVKTCFVNASSFPLKIFDTTKNKEGIFVPGQKSWKNITLASDIDSCCFLLDEKSVSEEINVEGGSINGQFSIAKNVAKELSELVYTTRLSLIDLNMPLYTKIITILPKYVIINKTDKKLLLTQKGLEQDFTIIDSRSREIFSWLEAKAEKKALIKMLDSSTEDPLKEWKWSSPFILEEMGTTSVRNLNANKPGYYFYWKIDRCIQNSIIFITIQEEEDRFPLYKIENKARDVILKYRQKGAKTYEFCQFEESKRFAWDKLYDKHKVDVEAWIESKEKKTRLCRIEVEFDVMEKSDEHRYDLRNMFSDEEIEDNGFTDVGRVLNYRTHTNGYTKCLVFDDTIIMEEEDETEYNTPDLIVNLELEGLGISLISDGNPDTVNERREVLYCSLKDIQAILIDFKTERKIQLRVSNMQFDNQFSIETAYPVTLFSQKSKMNKDKEVELSQPFFNLNIVYCKDIPDVVFFKKIEFLIQRIIICVDGQLMMNMFFLLNSIMDTTKTTFTGISEIFVDCYDENTETMRLSITQGEGTTQKVARSLINKVPDWKTEDLVGANQHVYVKQYNSSPLDLIISFFPAMQQTEGNVGFKNFLSRFGVVLTTIENAPININAVEVRDMVGNLNDIIYVLKDRYMSRLKTNLFRVLGASNLIGNPIQLVNNVSTGFRDFFYKPVEGFVEGPLEGGKGIAKGTKSLLQHTVKGTFSSASGIFGSLSKGALIIANDKDYMNDREKNAHNEKPKNTIEGIGMGLSSAAKSFGSGVTGIWKMPTKGAKSKGIKGFFSGTLKGVTGLVAKPVAGAMDFVSKTSEGIKNHATNEDEKIFNKERLRLPRVFYSKERIYKPFDFLHSFAFAYLFKNKRLTMSDPFVDANIVSRDPIQILVLFEKKMFKIKTSNEAVNKSHSSTELMNEKGVSMCIPLQCLKKVEKQKGMLVLTVENTNRKLSKIKIEIESSKVQDKIYSQIHEIYS</sequence>
<feature type="domain" description="PH" evidence="4">
    <location>
        <begin position="820"/>
        <end position="919"/>
    </location>
</feature>
<protein>
    <recommendedName>
        <fullName evidence="4">PH domain-containing protein</fullName>
    </recommendedName>
</protein>
<dbReference type="GO" id="GO:0006623">
    <property type="term" value="P:protein targeting to vacuole"/>
    <property type="evidence" value="ECO:0007669"/>
    <property type="project" value="TreeGrafter"/>
</dbReference>
<gene>
    <name evidence="5" type="ORF">ECRASSUSDP1_LOCUS27399</name>
</gene>
<comment type="caution">
    <text evidence="5">The sequence shown here is derived from an EMBL/GenBank/DDBJ whole genome shotgun (WGS) entry which is preliminary data.</text>
</comment>
<keyword evidence="2" id="KW-0813">Transport</keyword>
<accession>A0AAD1Y715</accession>
<keyword evidence="3" id="KW-0445">Lipid transport</keyword>
<dbReference type="GO" id="GO:0006869">
    <property type="term" value="P:lipid transport"/>
    <property type="evidence" value="ECO:0007669"/>
    <property type="project" value="UniProtKB-KW"/>
</dbReference>
<dbReference type="InterPro" id="IPR001849">
    <property type="entry name" value="PH_domain"/>
</dbReference>
<dbReference type="InterPro" id="IPR011993">
    <property type="entry name" value="PH-like_dom_sf"/>
</dbReference>
<dbReference type="PROSITE" id="PS50003">
    <property type="entry name" value="PH_DOMAIN"/>
    <property type="match status" value="1"/>
</dbReference>